<dbReference type="PANTHER" id="PTHR34796">
    <property type="entry name" value="EXPRESSED PROTEIN"/>
    <property type="match status" value="1"/>
</dbReference>
<evidence type="ECO:0000313" key="2">
    <source>
        <dbReference type="EMBL" id="OSY41798.1"/>
    </source>
</evidence>
<gene>
    <name evidence="2" type="ORF">BG845_01827</name>
</gene>
<dbReference type="EMBL" id="MIGB01000007">
    <property type="protein sequence ID" value="OSY41798.1"/>
    <property type="molecule type" value="Genomic_DNA"/>
</dbReference>
<dbReference type="InterPro" id="IPR023203">
    <property type="entry name" value="TTHA0068_sf"/>
</dbReference>
<dbReference type="RefSeq" id="WP_085912115.1">
    <property type="nucleotide sequence ID" value="NZ_AP018920.1"/>
</dbReference>
<dbReference type="SUPFAM" id="SSF140663">
    <property type="entry name" value="TTHA0068-like"/>
    <property type="match status" value="1"/>
</dbReference>
<organism evidence="2 3">
    <name type="scientific">Pseudonocardia autotrophica</name>
    <name type="common">Amycolata autotrophica</name>
    <name type="synonym">Nocardia autotrophica</name>
    <dbReference type="NCBI Taxonomy" id="2074"/>
    <lineage>
        <taxon>Bacteria</taxon>
        <taxon>Bacillati</taxon>
        <taxon>Actinomycetota</taxon>
        <taxon>Actinomycetes</taxon>
        <taxon>Pseudonocardiales</taxon>
        <taxon>Pseudonocardiaceae</taxon>
        <taxon>Pseudonocardia</taxon>
    </lineage>
</organism>
<dbReference type="PANTHER" id="PTHR34796:SF1">
    <property type="entry name" value="EXPRESSED PROTEIN"/>
    <property type="match status" value="1"/>
</dbReference>
<dbReference type="OrthoDB" id="160968at2"/>
<feature type="compositionally biased region" description="Basic and acidic residues" evidence="1">
    <location>
        <begin position="143"/>
        <end position="156"/>
    </location>
</feature>
<name>A0A1Y2N4G2_PSEAH</name>
<proteinExistence type="predicted"/>
<keyword evidence="3" id="KW-1185">Reference proteome</keyword>
<accession>A0A1Y2N4G2</accession>
<reference evidence="2 3" key="1">
    <citation type="submission" date="2016-09" db="EMBL/GenBank/DDBJ databases">
        <title>Pseudonocardia autotrophica DSM535, a candidate organism with high potential of specific P450 cytochromes.</title>
        <authorList>
            <person name="Grumaz C."/>
            <person name="Vainshtein Y."/>
            <person name="Kirstahler P."/>
            <person name="Sohn K."/>
        </authorList>
    </citation>
    <scope>NUCLEOTIDE SEQUENCE [LARGE SCALE GENOMIC DNA]</scope>
    <source>
        <strain evidence="2 3">DSM 535</strain>
    </source>
</reference>
<dbReference type="InterPro" id="IPR005500">
    <property type="entry name" value="DUF309"/>
</dbReference>
<evidence type="ECO:0008006" key="4">
    <source>
        <dbReference type="Google" id="ProtNLM"/>
    </source>
</evidence>
<dbReference type="Proteomes" id="UP000194360">
    <property type="component" value="Unassembled WGS sequence"/>
</dbReference>
<dbReference type="Gene3D" id="1.10.3450.10">
    <property type="entry name" value="TTHA0068-like"/>
    <property type="match status" value="1"/>
</dbReference>
<feature type="region of interest" description="Disordered" evidence="1">
    <location>
        <begin position="143"/>
        <end position="172"/>
    </location>
</feature>
<sequence>MTTTRDRDERGRARNARPRDAAGRPLPHGTAGVDRVPEDLVLPPDEAVTEAQRLLDEGLPFQAHEVLEGTWKDCGDDCRELWRALAQLAVGLTHAQRGNARGAVALLRRGVEGIRVWRVLGRAAPAGLDLDAVTAHAERLADDVEAGHDAGPDRLRPRLRGGAVRHPDGERP</sequence>
<evidence type="ECO:0000256" key="1">
    <source>
        <dbReference type="SAM" id="MobiDB-lite"/>
    </source>
</evidence>
<dbReference type="STRING" id="2074.BG845_01827"/>
<feature type="compositionally biased region" description="Basic and acidic residues" evidence="1">
    <location>
        <begin position="1"/>
        <end position="22"/>
    </location>
</feature>
<comment type="caution">
    <text evidence="2">The sequence shown here is derived from an EMBL/GenBank/DDBJ whole genome shotgun (WGS) entry which is preliminary data.</text>
</comment>
<dbReference type="AlphaFoldDB" id="A0A1Y2N4G2"/>
<feature type="region of interest" description="Disordered" evidence="1">
    <location>
        <begin position="1"/>
        <end position="37"/>
    </location>
</feature>
<evidence type="ECO:0000313" key="3">
    <source>
        <dbReference type="Proteomes" id="UP000194360"/>
    </source>
</evidence>
<dbReference type="Pfam" id="PF03745">
    <property type="entry name" value="DUF309"/>
    <property type="match status" value="1"/>
</dbReference>
<protein>
    <recommendedName>
        <fullName evidence="4">DUF309 domain-containing protein</fullName>
    </recommendedName>
</protein>